<protein>
    <submittedName>
        <fullName evidence="2">Uncharacterized protein</fullName>
    </submittedName>
</protein>
<evidence type="ECO:0000256" key="1">
    <source>
        <dbReference type="SAM" id="MobiDB-lite"/>
    </source>
</evidence>
<dbReference type="AlphaFoldDB" id="A0A0D0TCS8"/>
<reference evidence="2" key="1">
    <citation type="submission" date="2015-01" db="EMBL/GenBank/DDBJ databases">
        <title>The Genome Sequence of Cryptococcus gattii CA1280.</title>
        <authorList>
            <consortium name="The Broad Institute Genomics Platform"/>
            <person name="Cuomo C."/>
            <person name="Litvintseva A."/>
            <person name="Chen Y."/>
            <person name="Heitman J."/>
            <person name="Sun S."/>
            <person name="Springer D."/>
            <person name="Dromer F."/>
            <person name="Young S."/>
            <person name="Zeng Q."/>
            <person name="Gargeya S."/>
            <person name="Abouelleil A."/>
            <person name="Alvarado L."/>
            <person name="Chapman S.B."/>
            <person name="Gainer-Dewar J."/>
            <person name="Goldberg J."/>
            <person name="Griggs A."/>
            <person name="Gujja S."/>
            <person name="Hansen M."/>
            <person name="Howarth C."/>
            <person name="Imamovic A."/>
            <person name="Larimer J."/>
            <person name="Murphy C."/>
            <person name="Naylor J."/>
            <person name="Pearson M."/>
            <person name="Priest M."/>
            <person name="Roberts A."/>
            <person name="Saif S."/>
            <person name="Shea T."/>
            <person name="Sykes S."/>
            <person name="Wortman J."/>
            <person name="Nusbaum C."/>
            <person name="Birren B."/>
        </authorList>
    </citation>
    <scope>NUCLEOTIDE SEQUENCE [LARGE SCALE GENOMIC DNA]</scope>
    <source>
        <strain evidence="2">CA1280</strain>
    </source>
</reference>
<organism evidence="2">
    <name type="scientific">Cryptococcus bacillisporus CA1280</name>
    <dbReference type="NCBI Taxonomy" id="1296109"/>
    <lineage>
        <taxon>Eukaryota</taxon>
        <taxon>Fungi</taxon>
        <taxon>Dikarya</taxon>
        <taxon>Basidiomycota</taxon>
        <taxon>Agaricomycotina</taxon>
        <taxon>Tremellomycetes</taxon>
        <taxon>Tremellales</taxon>
        <taxon>Cryptococcaceae</taxon>
        <taxon>Cryptococcus</taxon>
        <taxon>Cryptococcus gattii species complex</taxon>
    </lineage>
</organism>
<feature type="compositionally biased region" description="Low complexity" evidence="1">
    <location>
        <begin position="1"/>
        <end position="19"/>
    </location>
</feature>
<dbReference type="EMBL" id="KN848046">
    <property type="protein sequence ID" value="KIR43982.1"/>
    <property type="molecule type" value="Genomic_DNA"/>
</dbReference>
<proteinExistence type="predicted"/>
<name>A0A0D0TCS8_CRYGA</name>
<sequence length="49" mass="5513">MNARSMVTSASSQTTSSVNRSEKQKRQSFYNSLSEAERKAFDEGAYCGW</sequence>
<accession>A0A0D0TCS8</accession>
<dbReference type="HOGENOM" id="CLU_3143024_0_0_1"/>
<evidence type="ECO:0000313" key="2">
    <source>
        <dbReference type="EMBL" id="KIR43982.1"/>
    </source>
</evidence>
<gene>
    <name evidence="2" type="ORF">I312_06815</name>
</gene>
<feature type="region of interest" description="Disordered" evidence="1">
    <location>
        <begin position="1"/>
        <end position="29"/>
    </location>
</feature>